<dbReference type="PANTHER" id="PTHR47572">
    <property type="entry name" value="LIPOPROTEIN-RELATED"/>
    <property type="match status" value="1"/>
</dbReference>
<evidence type="ECO:0000259" key="4">
    <source>
        <dbReference type="Pfam" id="PF08450"/>
    </source>
</evidence>
<dbReference type="InterPro" id="IPR011042">
    <property type="entry name" value="6-blade_b-propeller_TolB-like"/>
</dbReference>
<dbReference type="InterPro" id="IPR051262">
    <property type="entry name" value="SMP-30/CGR1_Lactonase"/>
</dbReference>
<dbReference type="GO" id="GO:0004341">
    <property type="term" value="F:gluconolactonase activity"/>
    <property type="evidence" value="ECO:0007669"/>
    <property type="project" value="UniProtKB-EC"/>
</dbReference>
<dbReference type="Proteomes" id="UP000317835">
    <property type="component" value="Chromosome"/>
</dbReference>
<keyword evidence="6" id="KW-1185">Reference proteome</keyword>
<dbReference type="KEGG" id="tpla:ElP_25540"/>
<evidence type="ECO:0000313" key="5">
    <source>
        <dbReference type="EMBL" id="QDV34662.1"/>
    </source>
</evidence>
<sequence precursor="true">MRIALLAVAALALAAVSAPADDLPPSDAVEAVEVVRTGDYSEGVVVDHEGNLYFSHGRVITKTTPDGSEVSTWAETGEPNGHKILADGTHLVCDPGRHVVLRLDAGGRELGTAAGESDGQPLEAPNDLTLDPPNGGFYLTDPGAWDPNNYEGKVHYVDADGRARVIATGLGYPNGIVLRPDGNELLVGESFRNRIMAYPVLGPGRLGEGRVFVELPEKVPGQSDNQPDGLALDTLGNLYVAHYGMGQVQVISPSGEVIRRYPGGNLTTSNVAFAGPDMDQLFVTGGEPGALYRIDLGVRGLTILPPRSGKPREGSTR</sequence>
<dbReference type="OrthoDB" id="2633250at2"/>
<feature type="domain" description="SMP-30/Gluconolactonase/LRE-like region" evidence="4">
    <location>
        <begin position="41"/>
        <end position="284"/>
    </location>
</feature>
<feature type="active site" description="Proton donor/acceptor" evidence="1">
    <location>
        <position position="228"/>
    </location>
</feature>
<gene>
    <name evidence="5" type="primary">gnl_2</name>
    <name evidence="5" type="ORF">ElP_25540</name>
</gene>
<dbReference type="RefSeq" id="WP_145269710.1">
    <property type="nucleotide sequence ID" value="NZ_CP036426.1"/>
</dbReference>
<feature type="binding site" evidence="2">
    <location>
        <position position="126"/>
    </location>
    <ligand>
        <name>substrate</name>
    </ligand>
</feature>
<reference evidence="5 6" key="1">
    <citation type="submission" date="2019-02" db="EMBL/GenBank/DDBJ databases">
        <title>Deep-cultivation of Planctomycetes and their phenomic and genomic characterization uncovers novel biology.</title>
        <authorList>
            <person name="Wiegand S."/>
            <person name="Jogler M."/>
            <person name="Boedeker C."/>
            <person name="Pinto D."/>
            <person name="Vollmers J."/>
            <person name="Rivas-Marin E."/>
            <person name="Kohn T."/>
            <person name="Peeters S.H."/>
            <person name="Heuer A."/>
            <person name="Rast P."/>
            <person name="Oberbeckmann S."/>
            <person name="Bunk B."/>
            <person name="Jeske O."/>
            <person name="Meyerdierks A."/>
            <person name="Storesund J.E."/>
            <person name="Kallscheuer N."/>
            <person name="Luecker S."/>
            <person name="Lage O.M."/>
            <person name="Pohl T."/>
            <person name="Merkel B.J."/>
            <person name="Hornburger P."/>
            <person name="Mueller R.-W."/>
            <person name="Bruemmer F."/>
            <person name="Labrenz M."/>
            <person name="Spormann A.M."/>
            <person name="Op den Camp H."/>
            <person name="Overmann J."/>
            <person name="Amann R."/>
            <person name="Jetten M.S.M."/>
            <person name="Mascher T."/>
            <person name="Medema M.H."/>
            <person name="Devos D.P."/>
            <person name="Kaster A.-K."/>
            <person name="Ovreas L."/>
            <person name="Rohde M."/>
            <person name="Galperin M.Y."/>
            <person name="Jogler C."/>
        </authorList>
    </citation>
    <scope>NUCLEOTIDE SEQUENCE [LARGE SCALE GENOMIC DNA]</scope>
    <source>
        <strain evidence="5 6">ElP</strain>
    </source>
</reference>
<dbReference type="InterPro" id="IPR005511">
    <property type="entry name" value="SMP-30"/>
</dbReference>
<feature type="chain" id="PRO_5021878612" evidence="3">
    <location>
        <begin position="21"/>
        <end position="317"/>
    </location>
</feature>
<comment type="cofactor">
    <cofactor evidence="2">
        <name>Zn(2+)</name>
        <dbReference type="ChEBI" id="CHEBI:29105"/>
    </cofactor>
    <text evidence="2">Binds 1 divalent metal cation per subunit.</text>
</comment>
<keyword evidence="2" id="KW-0862">Zinc</keyword>
<feature type="signal peptide" evidence="3">
    <location>
        <begin position="1"/>
        <end position="20"/>
    </location>
</feature>
<name>A0A518H1F1_9BACT</name>
<keyword evidence="3" id="KW-0732">Signal</keyword>
<keyword evidence="5" id="KW-0378">Hydrolase</keyword>
<feature type="binding site" evidence="2">
    <location>
        <position position="174"/>
    </location>
    <ligand>
        <name>a divalent metal cation</name>
        <dbReference type="ChEBI" id="CHEBI:60240"/>
    </ligand>
</feature>
<dbReference type="Gene3D" id="2.120.10.30">
    <property type="entry name" value="TolB, C-terminal domain"/>
    <property type="match status" value="1"/>
</dbReference>
<dbReference type="EMBL" id="CP036426">
    <property type="protein sequence ID" value="QDV34662.1"/>
    <property type="molecule type" value="Genomic_DNA"/>
</dbReference>
<dbReference type="AlphaFoldDB" id="A0A518H1F1"/>
<dbReference type="Pfam" id="PF08450">
    <property type="entry name" value="SGL"/>
    <property type="match status" value="1"/>
</dbReference>
<feature type="binding site" evidence="2">
    <location>
        <position position="228"/>
    </location>
    <ligand>
        <name>a divalent metal cation</name>
        <dbReference type="ChEBI" id="CHEBI:60240"/>
    </ligand>
</feature>
<evidence type="ECO:0000313" key="6">
    <source>
        <dbReference type="Proteomes" id="UP000317835"/>
    </source>
</evidence>
<protein>
    <submittedName>
        <fullName evidence="5">Gluconolactonase</fullName>
        <ecNumber evidence="5">3.1.1.17</ecNumber>
    </submittedName>
</protein>
<dbReference type="PANTHER" id="PTHR47572:SF5">
    <property type="entry name" value="BLR2277 PROTEIN"/>
    <property type="match status" value="1"/>
</dbReference>
<evidence type="ECO:0000256" key="2">
    <source>
        <dbReference type="PIRSR" id="PIRSR605511-2"/>
    </source>
</evidence>
<dbReference type="InterPro" id="IPR013658">
    <property type="entry name" value="SGL"/>
</dbReference>
<dbReference type="GO" id="GO:0046872">
    <property type="term" value="F:metal ion binding"/>
    <property type="evidence" value="ECO:0007669"/>
    <property type="project" value="UniProtKB-KW"/>
</dbReference>
<dbReference type="EC" id="3.1.1.17" evidence="5"/>
<evidence type="ECO:0000256" key="3">
    <source>
        <dbReference type="SAM" id="SignalP"/>
    </source>
</evidence>
<dbReference type="SUPFAM" id="SSF63829">
    <property type="entry name" value="Calcium-dependent phosphotriesterase"/>
    <property type="match status" value="1"/>
</dbReference>
<organism evidence="5 6">
    <name type="scientific">Tautonia plasticadhaerens</name>
    <dbReference type="NCBI Taxonomy" id="2527974"/>
    <lineage>
        <taxon>Bacteria</taxon>
        <taxon>Pseudomonadati</taxon>
        <taxon>Planctomycetota</taxon>
        <taxon>Planctomycetia</taxon>
        <taxon>Isosphaerales</taxon>
        <taxon>Isosphaeraceae</taxon>
        <taxon>Tautonia</taxon>
    </lineage>
</organism>
<keyword evidence="2" id="KW-0479">Metal-binding</keyword>
<proteinExistence type="predicted"/>
<accession>A0A518H1F1</accession>
<evidence type="ECO:0000256" key="1">
    <source>
        <dbReference type="PIRSR" id="PIRSR605511-1"/>
    </source>
</evidence>
<dbReference type="PRINTS" id="PR01790">
    <property type="entry name" value="SMP30FAMILY"/>
</dbReference>